<gene>
    <name evidence="3" type="ordered locus">EAE_23330</name>
</gene>
<dbReference type="KEGG" id="eae:EAE_23330"/>
<evidence type="ECO:0000313" key="3">
    <source>
        <dbReference type="EMBL" id="AEG99565.1"/>
    </source>
</evidence>
<feature type="transmembrane region" description="Helical" evidence="1">
    <location>
        <begin position="337"/>
        <end position="359"/>
    </location>
</feature>
<dbReference type="eggNOG" id="COG1835">
    <property type="taxonomic scope" value="Bacteria"/>
</dbReference>
<dbReference type="RefSeq" id="WP_015706023.1">
    <property type="nucleotide sequence ID" value="NC_015663.1"/>
</dbReference>
<keyword evidence="1" id="KW-0472">Membrane</keyword>
<name>A0A0H3FUT1_KLEAK</name>
<dbReference type="PANTHER" id="PTHR23028">
    <property type="entry name" value="ACETYLTRANSFERASE"/>
    <property type="match status" value="1"/>
</dbReference>
<feature type="transmembrane region" description="Helical" evidence="1">
    <location>
        <begin position="82"/>
        <end position="100"/>
    </location>
</feature>
<dbReference type="HOGENOM" id="CLU_005679_2_1_6"/>
<protein>
    <submittedName>
        <fullName evidence="3">Acyltransferase 3</fullName>
    </submittedName>
</protein>
<organism evidence="3 4">
    <name type="scientific">Klebsiella aerogenes (strain ATCC 13048 / DSM 30053 / CCUG 1429 / JCM 1235 / KCTC 2190 / NBRC 13534 / NCIMB 10102 / NCTC 10006 / CDC 819-56)</name>
    <name type="common">Enterobacter aerogenes</name>
    <dbReference type="NCBI Taxonomy" id="1028307"/>
    <lineage>
        <taxon>Bacteria</taxon>
        <taxon>Pseudomonadati</taxon>
        <taxon>Pseudomonadota</taxon>
        <taxon>Gammaproteobacteria</taxon>
        <taxon>Enterobacterales</taxon>
        <taxon>Enterobacteriaceae</taxon>
        <taxon>Klebsiella/Raoultella group</taxon>
        <taxon>Klebsiella</taxon>
    </lineage>
</organism>
<dbReference type="InterPro" id="IPR050879">
    <property type="entry name" value="Acyltransferase_3"/>
</dbReference>
<feature type="transmembrane region" description="Helical" evidence="1">
    <location>
        <begin position="170"/>
        <end position="198"/>
    </location>
</feature>
<dbReference type="InterPro" id="IPR002656">
    <property type="entry name" value="Acyl_transf_3_dom"/>
</dbReference>
<feature type="transmembrane region" description="Helical" evidence="1">
    <location>
        <begin position="234"/>
        <end position="251"/>
    </location>
</feature>
<dbReference type="PANTHER" id="PTHR23028:SF53">
    <property type="entry name" value="ACYL_TRANSF_3 DOMAIN-CONTAINING PROTEIN"/>
    <property type="match status" value="1"/>
</dbReference>
<dbReference type="GO" id="GO:0016747">
    <property type="term" value="F:acyltransferase activity, transferring groups other than amino-acyl groups"/>
    <property type="evidence" value="ECO:0007669"/>
    <property type="project" value="InterPro"/>
</dbReference>
<keyword evidence="3" id="KW-0012">Acyltransferase</keyword>
<feature type="transmembrane region" description="Helical" evidence="1">
    <location>
        <begin position="204"/>
        <end position="225"/>
    </location>
</feature>
<accession>A0A0H3FUT1</accession>
<evidence type="ECO:0000256" key="1">
    <source>
        <dbReference type="SAM" id="Phobius"/>
    </source>
</evidence>
<dbReference type="GO" id="GO:0016020">
    <property type="term" value="C:membrane"/>
    <property type="evidence" value="ECO:0007669"/>
    <property type="project" value="TreeGrafter"/>
</dbReference>
<keyword evidence="3" id="KW-0808">Transferase</keyword>
<dbReference type="GO" id="GO:0000271">
    <property type="term" value="P:polysaccharide biosynthetic process"/>
    <property type="evidence" value="ECO:0007669"/>
    <property type="project" value="TreeGrafter"/>
</dbReference>
<dbReference type="Proteomes" id="UP000008881">
    <property type="component" value="Chromosome"/>
</dbReference>
<feature type="transmembrane region" description="Helical" evidence="1">
    <location>
        <begin position="307"/>
        <end position="325"/>
    </location>
</feature>
<dbReference type="GeneID" id="93312837"/>
<dbReference type="EMBL" id="CP002824">
    <property type="protein sequence ID" value="AEG99565.1"/>
    <property type="molecule type" value="Genomic_DNA"/>
</dbReference>
<dbReference type="OrthoDB" id="9767863at2"/>
<evidence type="ECO:0000313" key="4">
    <source>
        <dbReference type="Proteomes" id="UP000008881"/>
    </source>
</evidence>
<keyword evidence="1" id="KW-1133">Transmembrane helix</keyword>
<feature type="domain" description="Acyltransferase 3" evidence="2">
    <location>
        <begin position="10"/>
        <end position="351"/>
    </location>
</feature>
<keyword evidence="1" id="KW-0812">Transmembrane</keyword>
<keyword evidence="4" id="KW-1185">Reference proteome</keyword>
<proteinExistence type="predicted"/>
<reference evidence="3 4" key="1">
    <citation type="journal article" date="2012" name="J. Bacteriol.">
        <title>Complete genome sequence of Enterobacter aerogenes KCTC 2190.</title>
        <authorList>
            <person name="Shin S.H."/>
            <person name="Kim S."/>
            <person name="Kim J.Y."/>
            <person name="Lee S."/>
            <person name="Um Y."/>
            <person name="Oh M.K."/>
            <person name="Kim Y.R."/>
            <person name="Lee J."/>
            <person name="Yang K.S."/>
        </authorList>
    </citation>
    <scope>NUCLEOTIDE SEQUENCE [LARGE SCALE GENOMIC DNA]</scope>
    <source>
        <strain evidence="3 4">KCTC 2190</strain>
    </source>
</reference>
<feature type="transmembrane region" description="Helical" evidence="1">
    <location>
        <begin position="20"/>
        <end position="37"/>
    </location>
</feature>
<dbReference type="Pfam" id="PF01757">
    <property type="entry name" value="Acyl_transf_3"/>
    <property type="match status" value="1"/>
</dbReference>
<dbReference type="PATRIC" id="fig|1028307.3.peg.4623"/>
<sequence>MHHNKNWSPELDGLRGFASLWVLLGHICILTQCNIPILSNPGLGVDLFILLSGYLMTKNYIERQHKEPWASSRTIFSFWARRFFRIAPLYYILLIVAFLFGENIGHFRDVIATVWPVTQTETARYRDSSIINIITHISFTFGLLPYYSFRTVLPDWSIGLEMQYYALFPFIMLLTMRLGFATISLILMLLCAVAAYVLPEYFSAFPMPSMILFKLPLFIAGMLIYKAVSEHKKIYILIAMIAPFIALVIKLSISYKQLIIEEMLILGMMTLLIEHKASSPLKRIVDAVRNLLSLPVSQFLGDVSYSVYLLHLMIVIPVIGVLIQYTDFENLSATLRFVIPTAIITPVTYIIGANLYKYIERSGIAIGRKLISQHSNKEKEMA</sequence>
<evidence type="ECO:0000259" key="2">
    <source>
        <dbReference type="Pfam" id="PF01757"/>
    </source>
</evidence>
<dbReference type="AlphaFoldDB" id="A0A0H3FUT1"/>
<feature type="transmembrane region" description="Helical" evidence="1">
    <location>
        <begin position="130"/>
        <end position="149"/>
    </location>
</feature>